<gene>
    <name evidence="1" type="ORF">DL89DRAFT_56896</name>
</gene>
<dbReference type="AlphaFoldDB" id="A0A1Y1W264"/>
<dbReference type="EMBL" id="MCFD01000013">
    <property type="protein sequence ID" value="ORX67336.1"/>
    <property type="molecule type" value="Genomic_DNA"/>
</dbReference>
<comment type="caution">
    <text evidence="1">The sequence shown here is derived from an EMBL/GenBank/DDBJ whole genome shotgun (WGS) entry which is preliminary data.</text>
</comment>
<accession>A0A1Y1W264</accession>
<sequence length="270" mass="28402">MERSQADPASLIPAEPPRLPWLPASAELPAAAIAAATLGGMRPGPMALSGIGPTMFPCSSVAAPLAMAAARSSSSQPPHDPAGVDAQRPRRVRQVLLVVGRAAITRRPSALPVAGTVARTGSLVVRVAAVATAARMRGRRRIIGLRQGCGGCGLGLALGALQRRWAHLAIRFQIQPAGIADGLATRIASPQRGLGCAAVDTRHRANRRGNRCLRCLTSRLCVCGAALLATGARWAALSFARMFAALRLRTQIACRGHQLPAYWSCRRAWQ</sequence>
<reference evidence="1 2" key="1">
    <citation type="submission" date="2016-07" db="EMBL/GenBank/DDBJ databases">
        <title>Pervasive Adenine N6-methylation of Active Genes in Fungi.</title>
        <authorList>
            <consortium name="DOE Joint Genome Institute"/>
            <person name="Mondo S.J."/>
            <person name="Dannebaum R.O."/>
            <person name="Kuo R.C."/>
            <person name="Labutti K."/>
            <person name="Haridas S."/>
            <person name="Kuo A."/>
            <person name="Salamov A."/>
            <person name="Ahrendt S.R."/>
            <person name="Lipzen A."/>
            <person name="Sullivan W."/>
            <person name="Andreopoulos W.B."/>
            <person name="Clum A."/>
            <person name="Lindquist E."/>
            <person name="Daum C."/>
            <person name="Ramamoorthy G.K."/>
            <person name="Gryganskyi A."/>
            <person name="Culley D."/>
            <person name="Magnuson J.K."/>
            <person name="James T.Y."/>
            <person name="O'Malley M.A."/>
            <person name="Stajich J.E."/>
            <person name="Spatafora J.W."/>
            <person name="Visel A."/>
            <person name="Grigoriev I.V."/>
        </authorList>
    </citation>
    <scope>NUCLEOTIDE SEQUENCE [LARGE SCALE GENOMIC DNA]</scope>
    <source>
        <strain evidence="1 2">ATCC 12442</strain>
    </source>
</reference>
<dbReference type="GeneID" id="63808467"/>
<organism evidence="1 2">
    <name type="scientific">Linderina pennispora</name>
    <dbReference type="NCBI Taxonomy" id="61395"/>
    <lineage>
        <taxon>Eukaryota</taxon>
        <taxon>Fungi</taxon>
        <taxon>Fungi incertae sedis</taxon>
        <taxon>Zoopagomycota</taxon>
        <taxon>Kickxellomycotina</taxon>
        <taxon>Kickxellomycetes</taxon>
        <taxon>Kickxellales</taxon>
        <taxon>Kickxellaceae</taxon>
        <taxon>Linderina</taxon>
    </lineage>
</organism>
<dbReference type="RefSeq" id="XP_040741258.1">
    <property type="nucleotide sequence ID" value="XM_040891819.1"/>
</dbReference>
<name>A0A1Y1W264_9FUNG</name>
<keyword evidence="2" id="KW-1185">Reference proteome</keyword>
<evidence type="ECO:0000313" key="2">
    <source>
        <dbReference type="Proteomes" id="UP000193922"/>
    </source>
</evidence>
<dbReference type="Proteomes" id="UP000193922">
    <property type="component" value="Unassembled WGS sequence"/>
</dbReference>
<proteinExistence type="predicted"/>
<protein>
    <submittedName>
        <fullName evidence="1">Uncharacterized protein</fullName>
    </submittedName>
</protein>
<evidence type="ECO:0000313" key="1">
    <source>
        <dbReference type="EMBL" id="ORX67336.1"/>
    </source>
</evidence>